<dbReference type="InterPro" id="IPR001258">
    <property type="entry name" value="NHL_repeat"/>
</dbReference>
<dbReference type="SUPFAM" id="SSF63829">
    <property type="entry name" value="Calcium-dependent phosphotriesterase"/>
    <property type="match status" value="1"/>
</dbReference>
<evidence type="ECO:0000313" key="5">
    <source>
        <dbReference type="Proteomes" id="UP001165289"/>
    </source>
</evidence>
<evidence type="ECO:0000313" key="4">
    <source>
        <dbReference type="EMBL" id="KAI6648010.1"/>
    </source>
</evidence>
<sequence>MLSLQESKSIQSSHYPADREEGCSPPPTVSAQRGLHYQGLERTKKQLYEIDLKVNTNIPIHKQATQLYLQGIHDLEAPTKLQHLVFQCLTPQTLKSAISEFGEVLDWKVPDYSQNKVPILTAGRKARTHNTDCEEEQQLISPNGLCIDTNGDVFVANSAKHRVSIFSTLLQYKSNLGTKQLYHPHDVKLTQDCVVVLDWSSKCAHLFSRNGDYLSYCSLWERNKIVCYVVQASSV</sequence>
<dbReference type="EMBL" id="JAKMXF010000334">
    <property type="protein sequence ID" value="KAI6648010.1"/>
    <property type="molecule type" value="Genomic_DNA"/>
</dbReference>
<dbReference type="Pfam" id="PF01436">
    <property type="entry name" value="NHL"/>
    <property type="match status" value="1"/>
</dbReference>
<protein>
    <submittedName>
        <fullName evidence="4">Uncharacterized protein</fullName>
    </submittedName>
</protein>
<name>A0AAV7JHE9_9METZ</name>
<comment type="caution">
    <text evidence="4">The sequence shown here is derived from an EMBL/GenBank/DDBJ whole genome shotgun (WGS) entry which is preliminary data.</text>
</comment>
<reference evidence="4 5" key="1">
    <citation type="journal article" date="2023" name="BMC Biol.">
        <title>The compact genome of the sponge Oopsacas minuta (Hexactinellida) is lacking key metazoan core genes.</title>
        <authorList>
            <person name="Santini S."/>
            <person name="Schenkelaars Q."/>
            <person name="Jourda C."/>
            <person name="Duchesne M."/>
            <person name="Belahbib H."/>
            <person name="Rocher C."/>
            <person name="Selva M."/>
            <person name="Riesgo A."/>
            <person name="Vervoort M."/>
            <person name="Leys S.P."/>
            <person name="Kodjabachian L."/>
            <person name="Le Bivic A."/>
            <person name="Borchiellini C."/>
            <person name="Claverie J.M."/>
            <person name="Renard E."/>
        </authorList>
    </citation>
    <scope>NUCLEOTIDE SEQUENCE [LARGE SCALE GENOMIC DNA]</scope>
    <source>
        <strain evidence="4">SPO-2</strain>
    </source>
</reference>
<accession>A0AAV7JHE9</accession>
<dbReference type="Proteomes" id="UP001165289">
    <property type="component" value="Unassembled WGS sequence"/>
</dbReference>
<dbReference type="Gene3D" id="2.120.10.30">
    <property type="entry name" value="TolB, C-terminal domain"/>
    <property type="match status" value="1"/>
</dbReference>
<dbReference type="AlphaFoldDB" id="A0AAV7JHE9"/>
<dbReference type="InterPro" id="IPR011042">
    <property type="entry name" value="6-blade_b-propeller_TolB-like"/>
</dbReference>
<feature type="repeat" description="NHL" evidence="2">
    <location>
        <begin position="138"/>
        <end position="169"/>
    </location>
</feature>
<feature type="region of interest" description="Disordered" evidence="3">
    <location>
        <begin position="1"/>
        <end position="32"/>
    </location>
</feature>
<evidence type="ECO:0000256" key="2">
    <source>
        <dbReference type="PROSITE-ProRule" id="PRU00504"/>
    </source>
</evidence>
<proteinExistence type="predicted"/>
<dbReference type="PROSITE" id="PS51125">
    <property type="entry name" value="NHL"/>
    <property type="match status" value="1"/>
</dbReference>
<gene>
    <name evidence="4" type="ORF">LOD99_8337</name>
</gene>
<organism evidence="4 5">
    <name type="scientific">Oopsacas minuta</name>
    <dbReference type="NCBI Taxonomy" id="111878"/>
    <lineage>
        <taxon>Eukaryota</taxon>
        <taxon>Metazoa</taxon>
        <taxon>Porifera</taxon>
        <taxon>Hexactinellida</taxon>
        <taxon>Hexasterophora</taxon>
        <taxon>Lyssacinosida</taxon>
        <taxon>Leucopsacidae</taxon>
        <taxon>Oopsacas</taxon>
    </lineage>
</organism>
<evidence type="ECO:0000256" key="1">
    <source>
        <dbReference type="ARBA" id="ARBA00022737"/>
    </source>
</evidence>
<feature type="compositionally biased region" description="Polar residues" evidence="3">
    <location>
        <begin position="1"/>
        <end position="14"/>
    </location>
</feature>
<keyword evidence="1" id="KW-0677">Repeat</keyword>
<keyword evidence="5" id="KW-1185">Reference proteome</keyword>
<evidence type="ECO:0000256" key="3">
    <source>
        <dbReference type="SAM" id="MobiDB-lite"/>
    </source>
</evidence>